<dbReference type="Pfam" id="PF00790">
    <property type="entry name" value="VHS"/>
    <property type="match status" value="1"/>
</dbReference>
<dbReference type="GO" id="GO:0043130">
    <property type="term" value="F:ubiquitin binding"/>
    <property type="evidence" value="ECO:0007669"/>
    <property type="project" value="InterPro"/>
</dbReference>
<dbReference type="Gene3D" id="6.10.140.100">
    <property type="match status" value="1"/>
</dbReference>
<dbReference type="SMART" id="SM00726">
    <property type="entry name" value="UIM"/>
    <property type="match status" value="2"/>
</dbReference>
<feature type="domain" description="VHS" evidence="12">
    <location>
        <begin position="19"/>
        <end position="150"/>
    </location>
</feature>
<dbReference type="InterPro" id="IPR017455">
    <property type="entry name" value="Znf_FYVE-rel"/>
</dbReference>
<keyword evidence="6" id="KW-0967">Endosome</keyword>
<dbReference type="Pfam" id="PF21356">
    <property type="entry name" value="Vps27_GAT-like"/>
    <property type="match status" value="1"/>
</dbReference>
<dbReference type="SUPFAM" id="SSF57903">
    <property type="entry name" value="FYVE/PHD zinc finger"/>
    <property type="match status" value="1"/>
</dbReference>
<evidence type="ECO:0000259" key="11">
    <source>
        <dbReference type="PROSITE" id="PS50178"/>
    </source>
</evidence>
<dbReference type="PROSITE" id="PS50330">
    <property type="entry name" value="UIM"/>
    <property type="match status" value="2"/>
</dbReference>
<protein>
    <recommendedName>
        <fullName evidence="3">Vacuolar protein sorting-associated protein 27</fullName>
    </recommendedName>
</protein>
<dbReference type="Gene3D" id="1.20.5.1940">
    <property type="match status" value="1"/>
</dbReference>
<dbReference type="AlphaFoldDB" id="A0A1E3PK51"/>
<proteinExistence type="inferred from homology"/>
<feature type="non-terminal residue" evidence="13">
    <location>
        <position position="456"/>
    </location>
</feature>
<dbReference type="SMART" id="SM00064">
    <property type="entry name" value="FYVE"/>
    <property type="match status" value="1"/>
</dbReference>
<accession>A0A1E3PK51</accession>
<feature type="domain" description="FYVE-type" evidence="11">
    <location>
        <begin position="168"/>
        <end position="228"/>
    </location>
</feature>
<dbReference type="GO" id="GO:0043328">
    <property type="term" value="P:protein transport to vacuole involved in ubiquitin-dependent protein catabolic process via the multivesicular body sorting pathway"/>
    <property type="evidence" value="ECO:0007669"/>
    <property type="project" value="TreeGrafter"/>
</dbReference>
<name>A0A1E3PK51_9ASCO</name>
<evidence type="ECO:0000313" key="14">
    <source>
        <dbReference type="Proteomes" id="UP000095009"/>
    </source>
</evidence>
<dbReference type="GO" id="GO:0006623">
    <property type="term" value="P:protein targeting to vacuole"/>
    <property type="evidence" value="ECO:0007669"/>
    <property type="project" value="TreeGrafter"/>
</dbReference>
<evidence type="ECO:0000256" key="2">
    <source>
        <dbReference type="ARBA" id="ARBA00008597"/>
    </source>
</evidence>
<dbReference type="PANTHER" id="PTHR47794:SF1">
    <property type="entry name" value="VACUOLAR PROTEIN SORTING-ASSOCIATED PROTEIN 27"/>
    <property type="match status" value="1"/>
</dbReference>
<evidence type="ECO:0000313" key="13">
    <source>
        <dbReference type="EMBL" id="ODQ65217.1"/>
    </source>
</evidence>
<evidence type="ECO:0000256" key="9">
    <source>
        <dbReference type="ARBA" id="ARBA00023136"/>
    </source>
</evidence>
<organism evidence="13 14">
    <name type="scientific">Nadsonia fulvescens var. elongata DSM 6958</name>
    <dbReference type="NCBI Taxonomy" id="857566"/>
    <lineage>
        <taxon>Eukaryota</taxon>
        <taxon>Fungi</taxon>
        <taxon>Dikarya</taxon>
        <taxon>Ascomycota</taxon>
        <taxon>Saccharomycotina</taxon>
        <taxon>Dipodascomycetes</taxon>
        <taxon>Dipodascales</taxon>
        <taxon>Dipodascales incertae sedis</taxon>
        <taxon>Nadsonia</taxon>
    </lineage>
</organism>
<dbReference type="Pfam" id="PF02809">
    <property type="entry name" value="UIM"/>
    <property type="match status" value="2"/>
</dbReference>
<dbReference type="OrthoDB" id="957735at2759"/>
<dbReference type="CDD" id="cd21385">
    <property type="entry name" value="GAT_Vps27"/>
    <property type="match status" value="1"/>
</dbReference>
<evidence type="ECO:0000256" key="3">
    <source>
        <dbReference type="ARBA" id="ARBA00017753"/>
    </source>
</evidence>
<dbReference type="CDD" id="cd16979">
    <property type="entry name" value="VHS_Vps27"/>
    <property type="match status" value="1"/>
</dbReference>
<reference evidence="13 14" key="1">
    <citation type="journal article" date="2016" name="Proc. Natl. Acad. Sci. U.S.A.">
        <title>Comparative genomics of biotechnologically important yeasts.</title>
        <authorList>
            <person name="Riley R."/>
            <person name="Haridas S."/>
            <person name="Wolfe K.H."/>
            <person name="Lopes M.R."/>
            <person name="Hittinger C.T."/>
            <person name="Goeker M."/>
            <person name="Salamov A.A."/>
            <person name="Wisecaver J.H."/>
            <person name="Long T.M."/>
            <person name="Calvey C.H."/>
            <person name="Aerts A.L."/>
            <person name="Barry K.W."/>
            <person name="Choi C."/>
            <person name="Clum A."/>
            <person name="Coughlan A.Y."/>
            <person name="Deshpande S."/>
            <person name="Douglass A.P."/>
            <person name="Hanson S.J."/>
            <person name="Klenk H.-P."/>
            <person name="LaButti K.M."/>
            <person name="Lapidus A."/>
            <person name="Lindquist E.A."/>
            <person name="Lipzen A.M."/>
            <person name="Meier-Kolthoff J.P."/>
            <person name="Ohm R.A."/>
            <person name="Otillar R.P."/>
            <person name="Pangilinan J.L."/>
            <person name="Peng Y."/>
            <person name="Rokas A."/>
            <person name="Rosa C.A."/>
            <person name="Scheuner C."/>
            <person name="Sibirny A.A."/>
            <person name="Slot J.C."/>
            <person name="Stielow J.B."/>
            <person name="Sun H."/>
            <person name="Kurtzman C.P."/>
            <person name="Blackwell M."/>
            <person name="Grigoriev I.V."/>
            <person name="Jeffries T.W."/>
        </authorList>
    </citation>
    <scope>NUCLEOTIDE SEQUENCE [LARGE SCALE GENOMIC DNA]</scope>
    <source>
        <strain evidence="13 14">DSM 6958</strain>
    </source>
</reference>
<evidence type="ECO:0000256" key="10">
    <source>
        <dbReference type="PROSITE-ProRule" id="PRU00091"/>
    </source>
</evidence>
<comment type="similarity">
    <text evidence="2">Belongs to the VPS27 family.</text>
</comment>
<keyword evidence="9" id="KW-0472">Membrane</keyword>
<dbReference type="STRING" id="857566.A0A1E3PK51"/>
<dbReference type="Proteomes" id="UP000095009">
    <property type="component" value="Unassembled WGS sequence"/>
</dbReference>
<dbReference type="InterPro" id="IPR003903">
    <property type="entry name" value="UIM_dom"/>
</dbReference>
<dbReference type="InterPro" id="IPR011011">
    <property type="entry name" value="Znf_FYVE_PHD"/>
</dbReference>
<dbReference type="InterPro" id="IPR008942">
    <property type="entry name" value="ENTH_VHS"/>
</dbReference>
<gene>
    <name evidence="13" type="ORF">NADFUDRAFT_35468</name>
</gene>
<dbReference type="GO" id="GO:0008270">
    <property type="term" value="F:zinc ion binding"/>
    <property type="evidence" value="ECO:0007669"/>
    <property type="project" value="UniProtKB-KW"/>
</dbReference>
<dbReference type="Gene3D" id="1.25.40.90">
    <property type="match status" value="1"/>
</dbReference>
<dbReference type="PROSITE" id="PS50178">
    <property type="entry name" value="ZF_FYVE"/>
    <property type="match status" value="1"/>
</dbReference>
<dbReference type="Gene3D" id="3.30.40.10">
    <property type="entry name" value="Zinc/RING finger domain, C3HC4 (zinc finger)"/>
    <property type="match status" value="1"/>
</dbReference>
<keyword evidence="8" id="KW-0862">Zinc</keyword>
<dbReference type="InterPro" id="IPR013083">
    <property type="entry name" value="Znf_RING/FYVE/PHD"/>
</dbReference>
<dbReference type="PANTHER" id="PTHR47794">
    <property type="entry name" value="VACUOLAR PROTEIN SORTING-ASSOCIATED PROTEIN 27"/>
    <property type="match status" value="1"/>
</dbReference>
<dbReference type="GO" id="GO:0032266">
    <property type="term" value="F:phosphatidylinositol-3-phosphate binding"/>
    <property type="evidence" value="ECO:0007669"/>
    <property type="project" value="UniProtKB-ARBA"/>
</dbReference>
<keyword evidence="4" id="KW-0479">Metal-binding</keyword>
<keyword evidence="7 10" id="KW-0863">Zinc-finger</keyword>
<dbReference type="GO" id="GO:0010008">
    <property type="term" value="C:endosome membrane"/>
    <property type="evidence" value="ECO:0007669"/>
    <property type="project" value="UniProtKB-SubCell"/>
</dbReference>
<evidence type="ECO:0000259" key="12">
    <source>
        <dbReference type="PROSITE" id="PS50179"/>
    </source>
</evidence>
<evidence type="ECO:0000256" key="6">
    <source>
        <dbReference type="ARBA" id="ARBA00022753"/>
    </source>
</evidence>
<dbReference type="GO" id="GO:0033565">
    <property type="term" value="C:ESCRT-0 complex"/>
    <property type="evidence" value="ECO:0007669"/>
    <property type="project" value="TreeGrafter"/>
</dbReference>
<dbReference type="InterPro" id="IPR017073">
    <property type="entry name" value="HGS/VPS27"/>
</dbReference>
<dbReference type="SMART" id="SM00288">
    <property type="entry name" value="VHS"/>
    <property type="match status" value="1"/>
</dbReference>
<evidence type="ECO:0000256" key="7">
    <source>
        <dbReference type="ARBA" id="ARBA00022771"/>
    </source>
</evidence>
<evidence type="ECO:0000256" key="8">
    <source>
        <dbReference type="ARBA" id="ARBA00022833"/>
    </source>
</evidence>
<dbReference type="InterPro" id="IPR049425">
    <property type="entry name" value="Vps27_GAT-like"/>
</dbReference>
<evidence type="ECO:0000256" key="5">
    <source>
        <dbReference type="ARBA" id="ARBA00022737"/>
    </source>
</evidence>
<dbReference type="InterPro" id="IPR000306">
    <property type="entry name" value="Znf_FYVE"/>
</dbReference>
<keyword evidence="14" id="KW-1185">Reference proteome</keyword>
<sequence>MSWFSNTSQIDQQIAEATSESLPSGEQNLALNLEISDVIRSKTVPPKDAMRSLKRRLLHTNPNVQLATLNLLDTCVKNGGTHFLIEIASREFMDTLVNIIIPISGSPNGEVKKLALELIQNWAIAFKSQLQLSYVDTVYKNLKEEGQPFPSPTVISQSFIDSSAPPEWTDSENCLKCNIQFSFVVRKHHCRNCGGVFCNNCSLNTLPLPRLGINVPVRVCDTCYKKLKRTEDSKSTTTFTTISAPNLASATTSDGHNVAEEDDELKRAIELSLKEAGLRVSKHITAAPIPSFTQPNLSSSSNATTDDDEDMKAAIEASLRDMGKPNKGGATDGAVSHLVNDYNNYHQGNENVPALTKKHDEILPVEEENIHLFSTLINRLETAPPGSILQEGKIQELYDNIGNLRPKLARTLGINVSKYDKLVNMHAKLSTVVRYYDKLLEDSLSMTYGKHTISNG</sequence>
<evidence type="ECO:0000256" key="4">
    <source>
        <dbReference type="ARBA" id="ARBA00022723"/>
    </source>
</evidence>
<evidence type="ECO:0000256" key="1">
    <source>
        <dbReference type="ARBA" id="ARBA00004125"/>
    </source>
</evidence>
<dbReference type="SUPFAM" id="SSF48464">
    <property type="entry name" value="ENTH/VHS domain"/>
    <property type="match status" value="1"/>
</dbReference>
<dbReference type="Pfam" id="PF01363">
    <property type="entry name" value="FYVE"/>
    <property type="match status" value="1"/>
</dbReference>
<dbReference type="PIRSF" id="PIRSF036956">
    <property type="entry name" value="Hrs_Vps27"/>
    <property type="match status" value="1"/>
</dbReference>
<comment type="subcellular location">
    <subcellularLocation>
        <location evidence="1">Endosome membrane</location>
        <topology evidence="1">Peripheral membrane protein</topology>
        <orientation evidence="1">Cytoplasmic side</orientation>
    </subcellularLocation>
</comment>
<keyword evidence="5" id="KW-0677">Repeat</keyword>
<dbReference type="EMBL" id="KV454410">
    <property type="protein sequence ID" value="ODQ65217.1"/>
    <property type="molecule type" value="Genomic_DNA"/>
</dbReference>
<dbReference type="PROSITE" id="PS50179">
    <property type="entry name" value="VHS"/>
    <property type="match status" value="1"/>
</dbReference>
<dbReference type="InterPro" id="IPR002014">
    <property type="entry name" value="VHS_dom"/>
</dbReference>